<dbReference type="EMBL" id="QGNY01000002">
    <property type="protein sequence ID" value="PWS32658.1"/>
    <property type="molecule type" value="Genomic_DNA"/>
</dbReference>
<proteinExistence type="predicted"/>
<accession>A0A317F584</accession>
<dbReference type="OrthoDB" id="709892at2"/>
<comment type="caution">
    <text evidence="1">The sequence shown here is derived from an EMBL/GenBank/DDBJ whole genome shotgun (WGS) entry which is preliminary data.</text>
</comment>
<dbReference type="Proteomes" id="UP000245391">
    <property type="component" value="Unassembled WGS sequence"/>
</dbReference>
<dbReference type="RefSeq" id="WP_109928830.1">
    <property type="nucleotide sequence ID" value="NZ_QGNY01000002.1"/>
</dbReference>
<gene>
    <name evidence="1" type="ORF">DF947_06195</name>
</gene>
<reference evidence="2" key="1">
    <citation type="submission" date="2018-05" db="EMBL/GenBank/DDBJ databases">
        <title>Pedobacter paludis sp. nov., isolated from wetland soil.</title>
        <authorList>
            <person name="Zhang Y."/>
        </authorList>
    </citation>
    <scope>NUCLEOTIDE SEQUENCE [LARGE SCALE GENOMIC DNA]</scope>
    <source>
        <strain evidence="2">R-8</strain>
    </source>
</reference>
<sequence>MSKIRSIADEIRERIKAESEAVPVLEKPAVPVVAKSAAKGKVVSADVSQLKIYEFFEELSAFRMEGTQKIVIRLDPASMKLLKQLKFTRDIDMTKVIVFAFSKFLNENHWLKAHVKELLKKNDNELD</sequence>
<dbReference type="AlphaFoldDB" id="A0A317F584"/>
<organism evidence="1 2">
    <name type="scientific">Pedobacter paludis</name>
    <dbReference type="NCBI Taxonomy" id="2203212"/>
    <lineage>
        <taxon>Bacteria</taxon>
        <taxon>Pseudomonadati</taxon>
        <taxon>Bacteroidota</taxon>
        <taxon>Sphingobacteriia</taxon>
        <taxon>Sphingobacteriales</taxon>
        <taxon>Sphingobacteriaceae</taxon>
        <taxon>Pedobacter</taxon>
    </lineage>
</organism>
<protein>
    <submittedName>
        <fullName evidence="1">Uncharacterized protein</fullName>
    </submittedName>
</protein>
<evidence type="ECO:0000313" key="1">
    <source>
        <dbReference type="EMBL" id="PWS32658.1"/>
    </source>
</evidence>
<evidence type="ECO:0000313" key="2">
    <source>
        <dbReference type="Proteomes" id="UP000245391"/>
    </source>
</evidence>
<keyword evidence="2" id="KW-1185">Reference proteome</keyword>
<name>A0A317F584_9SPHI</name>